<evidence type="ECO:0000256" key="2">
    <source>
        <dbReference type="SAM" id="Phobius"/>
    </source>
</evidence>
<keyword evidence="4" id="KW-1185">Reference proteome</keyword>
<dbReference type="Proteomes" id="UP000186303">
    <property type="component" value="Chromosome 6"/>
</dbReference>
<feature type="transmembrane region" description="Helical" evidence="2">
    <location>
        <begin position="20"/>
        <end position="38"/>
    </location>
</feature>
<feature type="compositionally biased region" description="Low complexity" evidence="1">
    <location>
        <begin position="62"/>
        <end position="73"/>
    </location>
</feature>
<dbReference type="AlphaFoldDB" id="A0A1M8AAQ7"/>
<evidence type="ECO:0000313" key="3">
    <source>
        <dbReference type="EMBL" id="SHO79274.1"/>
    </source>
</evidence>
<evidence type="ECO:0000256" key="1">
    <source>
        <dbReference type="SAM" id="MobiDB-lite"/>
    </source>
</evidence>
<feature type="region of interest" description="Disordered" evidence="1">
    <location>
        <begin position="48"/>
        <end position="133"/>
    </location>
</feature>
<feature type="compositionally biased region" description="Pro residues" evidence="1">
    <location>
        <begin position="94"/>
        <end position="104"/>
    </location>
</feature>
<dbReference type="OrthoDB" id="10471281at2759"/>
<name>A0A1M8AAQ7_MALS4</name>
<proteinExistence type="predicted"/>
<dbReference type="VEuPathDB" id="FungiDB:MSYG_3624"/>
<keyword evidence="2" id="KW-0812">Transmembrane</keyword>
<accession>A0A1M8AAQ7</accession>
<keyword evidence="2" id="KW-1133">Transmembrane helix</keyword>
<protein>
    <submittedName>
        <fullName evidence="3">Uncharacterized protein</fullName>
    </submittedName>
</protein>
<keyword evidence="2" id="KW-0472">Membrane</keyword>
<dbReference type="EMBL" id="LT671826">
    <property type="protein sequence ID" value="SHO79274.1"/>
    <property type="molecule type" value="Genomic_DNA"/>
</dbReference>
<evidence type="ECO:0000313" key="4">
    <source>
        <dbReference type="Proteomes" id="UP000186303"/>
    </source>
</evidence>
<reference evidence="4" key="1">
    <citation type="journal article" date="2017" name="Nucleic Acids Res.">
        <title>Proteogenomics produces comprehensive and highly accurate protein-coding gene annotation in a complete genome assembly of Malassezia sympodialis.</title>
        <authorList>
            <person name="Zhu Y."/>
            <person name="Engstroem P.G."/>
            <person name="Tellgren-Roth C."/>
            <person name="Baudo C.D."/>
            <person name="Kennell J.C."/>
            <person name="Sun S."/>
            <person name="Billmyre R.B."/>
            <person name="Schroeder M.S."/>
            <person name="Andersson A."/>
            <person name="Holm T."/>
            <person name="Sigurgeirsson B."/>
            <person name="Wu G."/>
            <person name="Sankaranarayanan S.R."/>
            <person name="Siddharthan R."/>
            <person name="Sanyal K."/>
            <person name="Lundeberg J."/>
            <person name="Nystedt B."/>
            <person name="Boekhout T."/>
            <person name="Dawson T.L. Jr."/>
            <person name="Heitman J."/>
            <person name="Scheynius A."/>
            <person name="Lehtioe J."/>
        </authorList>
    </citation>
    <scope>NUCLEOTIDE SEQUENCE [LARGE SCALE GENOMIC DNA]</scope>
    <source>
        <strain evidence="4">ATCC 42132</strain>
    </source>
</reference>
<gene>
    <name evidence="3" type="ORF">MSYG_3624</name>
</gene>
<organism evidence="3 4">
    <name type="scientific">Malassezia sympodialis (strain ATCC 42132)</name>
    <name type="common">Atopic eczema-associated yeast</name>
    <dbReference type="NCBI Taxonomy" id="1230383"/>
    <lineage>
        <taxon>Eukaryota</taxon>
        <taxon>Fungi</taxon>
        <taxon>Dikarya</taxon>
        <taxon>Basidiomycota</taxon>
        <taxon>Ustilaginomycotina</taxon>
        <taxon>Malasseziomycetes</taxon>
        <taxon>Malasseziales</taxon>
        <taxon>Malasseziaceae</taxon>
        <taxon>Malassezia</taxon>
    </lineage>
</organism>
<sequence>MTDANDPNGASSGDAIRAGIWVAIVCVIILVCLVIAFSQYRRTIHLRRHARNTVPMTPAPMPASASSPYTYPPNATQDTTWDESLGPGGEPLPRYEPPATPPPAFDAKVADASDVLPYSHTPEPRAAPGPSGM</sequence>